<sequence length="309" mass="34568">MPRRKKATGADSNQSRSQPLQPQSAGSALARTHQSTHELRDIAGITYTELNNRHEAAKAKDAAVQAREAATELKETKEHKLTEAEVSAKLFGLHNEIRNEALNEGKSRIIELEEELAKAKDNIEKLETALKQSKSSAQAAKTRTEQLESELKCAATIEAGLDASITRRLETIRRLRHENDVLTAKVSRIDLEGEQCKISAQTTEAGDRQLQTDSRIAVAHCKCLSPKDVEVLELAAAAHKDCPSGEDVKSLRRVADLHLKYPSEEDYNKLKQFEEDHAECTKECESCRVLTDALKEFEQRLEKLDMEMD</sequence>
<evidence type="ECO:0000256" key="1">
    <source>
        <dbReference type="SAM" id="Coils"/>
    </source>
</evidence>
<dbReference type="EMBL" id="PNEN01000395">
    <property type="protein sequence ID" value="PPJ59349.1"/>
    <property type="molecule type" value="Genomic_DNA"/>
</dbReference>
<organism evidence="3 4">
    <name type="scientific">Cercospora berteroae</name>
    <dbReference type="NCBI Taxonomy" id="357750"/>
    <lineage>
        <taxon>Eukaryota</taxon>
        <taxon>Fungi</taxon>
        <taxon>Dikarya</taxon>
        <taxon>Ascomycota</taxon>
        <taxon>Pezizomycotina</taxon>
        <taxon>Dothideomycetes</taxon>
        <taxon>Dothideomycetidae</taxon>
        <taxon>Mycosphaerellales</taxon>
        <taxon>Mycosphaerellaceae</taxon>
        <taxon>Cercospora</taxon>
    </lineage>
</organism>
<accession>A0A2S6CI00</accession>
<evidence type="ECO:0000313" key="3">
    <source>
        <dbReference type="EMBL" id="PPJ59349.1"/>
    </source>
</evidence>
<protein>
    <submittedName>
        <fullName evidence="3">Uncharacterized protein</fullName>
    </submittedName>
</protein>
<proteinExistence type="predicted"/>
<reference evidence="4" key="1">
    <citation type="journal article" date="2017" name="bioRxiv">
        <title>Conservation of a gene cluster reveals novel cercosporin biosynthetic mechanisms and extends production to the genus Colletotrichum.</title>
        <authorList>
            <person name="de Jonge R."/>
            <person name="Ebert M.K."/>
            <person name="Huitt-Roehl C.R."/>
            <person name="Pal P."/>
            <person name="Suttle J.C."/>
            <person name="Spanner R.E."/>
            <person name="Neubauer J.D."/>
            <person name="Jurick W.M.II."/>
            <person name="Stott K.A."/>
            <person name="Secor G.A."/>
            <person name="Thomma B.P.H.J."/>
            <person name="Van de Peer Y."/>
            <person name="Townsend C.A."/>
            <person name="Bolton M.D."/>
        </authorList>
    </citation>
    <scope>NUCLEOTIDE SEQUENCE [LARGE SCALE GENOMIC DNA]</scope>
    <source>
        <strain evidence="4">CBS538.71</strain>
    </source>
</reference>
<dbReference type="Proteomes" id="UP000237631">
    <property type="component" value="Unassembled WGS sequence"/>
</dbReference>
<comment type="caution">
    <text evidence="3">The sequence shown here is derived from an EMBL/GenBank/DDBJ whole genome shotgun (WGS) entry which is preliminary data.</text>
</comment>
<feature type="region of interest" description="Disordered" evidence="2">
    <location>
        <begin position="1"/>
        <end position="37"/>
    </location>
</feature>
<dbReference type="AlphaFoldDB" id="A0A2S6CI00"/>
<feature type="coiled-coil region" evidence="1">
    <location>
        <begin position="102"/>
        <end position="150"/>
    </location>
</feature>
<gene>
    <name evidence="3" type="ORF">CBER1_05774</name>
</gene>
<evidence type="ECO:0000256" key="2">
    <source>
        <dbReference type="SAM" id="MobiDB-lite"/>
    </source>
</evidence>
<keyword evidence="4" id="KW-1185">Reference proteome</keyword>
<keyword evidence="1" id="KW-0175">Coiled coil</keyword>
<evidence type="ECO:0000313" key="4">
    <source>
        <dbReference type="Proteomes" id="UP000237631"/>
    </source>
</evidence>
<feature type="compositionally biased region" description="Polar residues" evidence="2">
    <location>
        <begin position="10"/>
        <end position="26"/>
    </location>
</feature>
<name>A0A2S6CI00_9PEZI</name>